<name>A0ACC4BPB1_POPAL</name>
<organism evidence="1 2">
    <name type="scientific">Populus alba</name>
    <name type="common">White poplar</name>
    <dbReference type="NCBI Taxonomy" id="43335"/>
    <lineage>
        <taxon>Eukaryota</taxon>
        <taxon>Viridiplantae</taxon>
        <taxon>Streptophyta</taxon>
        <taxon>Embryophyta</taxon>
        <taxon>Tracheophyta</taxon>
        <taxon>Spermatophyta</taxon>
        <taxon>Magnoliopsida</taxon>
        <taxon>eudicotyledons</taxon>
        <taxon>Gunneridae</taxon>
        <taxon>Pentapetalae</taxon>
        <taxon>rosids</taxon>
        <taxon>fabids</taxon>
        <taxon>Malpighiales</taxon>
        <taxon>Salicaceae</taxon>
        <taxon>Saliceae</taxon>
        <taxon>Populus</taxon>
    </lineage>
</organism>
<gene>
    <name evidence="1" type="ORF">D5086_017726</name>
</gene>
<reference evidence="1 2" key="1">
    <citation type="journal article" date="2024" name="Plant Biotechnol. J.">
        <title>Genome and CRISPR/Cas9 system of a widespread forest tree (Populus alba) in the world.</title>
        <authorList>
            <person name="Liu Y.J."/>
            <person name="Jiang P.F."/>
            <person name="Han X.M."/>
            <person name="Li X.Y."/>
            <person name="Wang H.M."/>
            <person name="Wang Y.J."/>
            <person name="Wang X.X."/>
            <person name="Zeng Q.Y."/>
        </authorList>
    </citation>
    <scope>NUCLEOTIDE SEQUENCE [LARGE SCALE GENOMIC DNA]</scope>
    <source>
        <strain evidence="2">cv. PAL-ZL1</strain>
    </source>
</reference>
<accession>A0ACC4BPB1</accession>
<evidence type="ECO:0000313" key="1">
    <source>
        <dbReference type="EMBL" id="KAL3579891.1"/>
    </source>
</evidence>
<dbReference type="Proteomes" id="UP000309997">
    <property type="component" value="Unassembled WGS sequence"/>
</dbReference>
<proteinExistence type="predicted"/>
<comment type="caution">
    <text evidence="1">The sequence shown here is derived from an EMBL/GenBank/DDBJ whole genome shotgun (WGS) entry which is preliminary data.</text>
</comment>
<protein>
    <submittedName>
        <fullName evidence="1">Uncharacterized protein</fullName>
    </submittedName>
</protein>
<dbReference type="EMBL" id="RCHU02000009">
    <property type="protein sequence ID" value="KAL3579891.1"/>
    <property type="molecule type" value="Genomic_DNA"/>
</dbReference>
<evidence type="ECO:0000313" key="2">
    <source>
        <dbReference type="Proteomes" id="UP000309997"/>
    </source>
</evidence>
<keyword evidence="2" id="KW-1185">Reference proteome</keyword>
<sequence>MSSGPTGMDGICQWVRGCCRDPEVYLLRRKMDKRRKRATRFYSHVTHSIHRPNPTPCASAEMGFCPLLLNGYNFTFLKCFCLLLSVTSGLIDYVPAEEDDYDPGEGEGDDQT</sequence>